<proteinExistence type="predicted"/>
<dbReference type="GO" id="GO:0046872">
    <property type="term" value="F:metal ion binding"/>
    <property type="evidence" value="ECO:0007669"/>
    <property type="project" value="UniProtKB-KW"/>
</dbReference>
<dbReference type="EMBL" id="QVRA01000006">
    <property type="protein sequence ID" value="RJG55562.1"/>
    <property type="molecule type" value="Genomic_DNA"/>
</dbReference>
<keyword evidence="5" id="KW-1185">Reference proteome</keyword>
<dbReference type="PANTHER" id="PTHR31302:SF31">
    <property type="entry name" value="PHOSPHODIESTERASE YAEI"/>
    <property type="match status" value="1"/>
</dbReference>
<keyword evidence="1" id="KW-0479">Metal-binding</keyword>
<dbReference type="Proteomes" id="UP000283469">
    <property type="component" value="Unassembled WGS sequence"/>
</dbReference>
<dbReference type="Pfam" id="PF00149">
    <property type="entry name" value="Metallophos"/>
    <property type="match status" value="1"/>
</dbReference>
<comment type="caution">
    <text evidence="4">The sequence shown here is derived from an EMBL/GenBank/DDBJ whole genome shotgun (WGS) entry which is preliminary data.</text>
</comment>
<reference evidence="4 5" key="1">
    <citation type="submission" date="2018-08" db="EMBL/GenBank/DDBJ databases">
        <title>Sphingobium sp. EO9.</title>
        <authorList>
            <person name="Park Y."/>
            <person name="Kim K.H."/>
            <person name="Jeon C.O."/>
        </authorList>
    </citation>
    <scope>NUCLEOTIDE SEQUENCE [LARGE SCALE GENOMIC DNA]</scope>
    <source>
        <strain evidence="4 5">EO9</strain>
    </source>
</reference>
<protein>
    <submittedName>
        <fullName evidence="4">Metallophosphoesterase</fullName>
    </submittedName>
</protein>
<dbReference type="SUPFAM" id="SSF56300">
    <property type="entry name" value="Metallo-dependent phosphatases"/>
    <property type="match status" value="1"/>
</dbReference>
<dbReference type="GO" id="GO:0008758">
    <property type="term" value="F:UDP-2,3-diacylglucosamine hydrolase activity"/>
    <property type="evidence" value="ECO:0007669"/>
    <property type="project" value="TreeGrafter"/>
</dbReference>
<name>A0A418YU24_9SPHN</name>
<keyword evidence="2" id="KW-0378">Hydrolase</keyword>
<feature type="domain" description="Calcineurin-like phosphoesterase" evidence="3">
    <location>
        <begin position="52"/>
        <end position="221"/>
    </location>
</feature>
<evidence type="ECO:0000256" key="2">
    <source>
        <dbReference type="ARBA" id="ARBA00022801"/>
    </source>
</evidence>
<dbReference type="AlphaFoldDB" id="A0A418YU24"/>
<sequence length="295" mass="30998">MRRRIGRVALALILLVAGFALWLVMNASAMPVVRRAEIALPFPVDAPRDPVTVALLTDTHLSGPDNSPARMARIVAQINALRPDLILLGGDYIGDAKGGATYDARASIAPFGKLRAPLGVVAVLGNHDSRSKKNRVALSGPDWAAAFARLGITLLQDGVVRRGPLAIGGLQDIYTRRPDLPDTLAAMARLGGAPLILSHGPDVFPALPDVPSLTLVGHTHCGQVALPFAGIVYVPSKYGTRYACGLYRDGAKAMIVAAGVGTSGLPIRMLAPPDIWLITIKPTVSRTYVSDSAAS</sequence>
<evidence type="ECO:0000259" key="3">
    <source>
        <dbReference type="Pfam" id="PF00149"/>
    </source>
</evidence>
<evidence type="ECO:0000313" key="4">
    <source>
        <dbReference type="EMBL" id="RJG55562.1"/>
    </source>
</evidence>
<dbReference type="InterPro" id="IPR004843">
    <property type="entry name" value="Calcineurin-like_PHP"/>
</dbReference>
<gene>
    <name evidence="4" type="ORF">D0Z70_09195</name>
</gene>
<dbReference type="GO" id="GO:0009245">
    <property type="term" value="P:lipid A biosynthetic process"/>
    <property type="evidence" value="ECO:0007669"/>
    <property type="project" value="TreeGrafter"/>
</dbReference>
<dbReference type="OrthoDB" id="9780884at2"/>
<dbReference type="InterPro" id="IPR051158">
    <property type="entry name" value="Metallophosphoesterase_sf"/>
</dbReference>
<dbReference type="InterPro" id="IPR029052">
    <property type="entry name" value="Metallo-depent_PP-like"/>
</dbReference>
<dbReference type="Gene3D" id="3.60.21.10">
    <property type="match status" value="1"/>
</dbReference>
<evidence type="ECO:0000256" key="1">
    <source>
        <dbReference type="ARBA" id="ARBA00022723"/>
    </source>
</evidence>
<organism evidence="4 5">
    <name type="scientific">Sphingobium terrigena</name>
    <dbReference type="NCBI Taxonomy" id="2304063"/>
    <lineage>
        <taxon>Bacteria</taxon>
        <taxon>Pseudomonadati</taxon>
        <taxon>Pseudomonadota</taxon>
        <taxon>Alphaproteobacteria</taxon>
        <taxon>Sphingomonadales</taxon>
        <taxon>Sphingomonadaceae</taxon>
        <taxon>Sphingobium</taxon>
    </lineage>
</organism>
<dbReference type="GO" id="GO:0016020">
    <property type="term" value="C:membrane"/>
    <property type="evidence" value="ECO:0007669"/>
    <property type="project" value="GOC"/>
</dbReference>
<dbReference type="RefSeq" id="WP_119745586.1">
    <property type="nucleotide sequence ID" value="NZ_QVRA01000006.1"/>
</dbReference>
<accession>A0A418YU24</accession>
<evidence type="ECO:0000313" key="5">
    <source>
        <dbReference type="Proteomes" id="UP000283469"/>
    </source>
</evidence>
<dbReference type="CDD" id="cd07385">
    <property type="entry name" value="MPP_YkuE_C"/>
    <property type="match status" value="1"/>
</dbReference>
<dbReference type="PANTHER" id="PTHR31302">
    <property type="entry name" value="TRANSMEMBRANE PROTEIN WITH METALLOPHOSPHOESTERASE DOMAIN-RELATED"/>
    <property type="match status" value="1"/>
</dbReference>